<evidence type="ECO:0000256" key="3">
    <source>
        <dbReference type="ARBA" id="ARBA00022630"/>
    </source>
</evidence>
<dbReference type="Gene3D" id="3.30.560.10">
    <property type="entry name" value="Glucose Oxidase, domain 3"/>
    <property type="match status" value="1"/>
</dbReference>
<comment type="similarity">
    <text evidence="2 6">Belongs to the GMC oxidoreductase family.</text>
</comment>
<dbReference type="InterPro" id="IPR036188">
    <property type="entry name" value="FAD/NAD-bd_sf"/>
</dbReference>
<feature type="binding site" evidence="5">
    <location>
        <position position="220"/>
    </location>
    <ligand>
        <name>FAD</name>
        <dbReference type="ChEBI" id="CHEBI:57692"/>
    </ligand>
</feature>
<dbReference type="EMBL" id="FO203527">
    <property type="protein sequence ID" value="CCO60254.1"/>
    <property type="molecule type" value="Genomic_DNA"/>
</dbReference>
<dbReference type="GO" id="GO:0050660">
    <property type="term" value="F:flavin adenine dinucleotide binding"/>
    <property type="evidence" value="ECO:0007669"/>
    <property type="project" value="InterPro"/>
</dbReference>
<dbReference type="InterPro" id="IPR000172">
    <property type="entry name" value="GMC_OxRdtase_N"/>
</dbReference>
<dbReference type="PROSITE" id="PS51257">
    <property type="entry name" value="PROKAR_LIPOPROTEIN"/>
    <property type="match status" value="1"/>
</dbReference>
<gene>
    <name evidence="9" type="ORF">VIBNI_B0441</name>
</gene>
<dbReference type="GO" id="GO:0016614">
    <property type="term" value="F:oxidoreductase activity, acting on CH-OH group of donors"/>
    <property type="evidence" value="ECO:0007669"/>
    <property type="project" value="InterPro"/>
</dbReference>
<dbReference type="PIRSF" id="PIRSF000137">
    <property type="entry name" value="Alcohol_oxidase"/>
    <property type="match status" value="1"/>
</dbReference>
<dbReference type="Proteomes" id="UP000016895">
    <property type="component" value="Chromosome 2"/>
</dbReference>
<dbReference type="PANTHER" id="PTHR11552">
    <property type="entry name" value="GLUCOSE-METHANOL-CHOLINE GMC OXIDOREDUCTASE"/>
    <property type="match status" value="1"/>
</dbReference>
<evidence type="ECO:0000259" key="8">
    <source>
        <dbReference type="PROSITE" id="PS00624"/>
    </source>
</evidence>
<organism evidence="9 10">
    <name type="scientific">Vibrio nigripulchritudo</name>
    <dbReference type="NCBI Taxonomy" id="28173"/>
    <lineage>
        <taxon>Bacteria</taxon>
        <taxon>Pseudomonadati</taxon>
        <taxon>Pseudomonadota</taxon>
        <taxon>Gammaproteobacteria</taxon>
        <taxon>Vibrionales</taxon>
        <taxon>Vibrionaceae</taxon>
        <taxon>Vibrio</taxon>
    </lineage>
</organism>
<dbReference type="InterPro" id="IPR012132">
    <property type="entry name" value="GMC_OxRdtase"/>
</dbReference>
<dbReference type="PROSITE" id="PS00624">
    <property type="entry name" value="GMC_OXRED_2"/>
    <property type="match status" value="1"/>
</dbReference>
<proteinExistence type="inferred from homology"/>
<feature type="binding site" evidence="5">
    <location>
        <position position="85"/>
    </location>
    <ligand>
        <name>FAD</name>
        <dbReference type="ChEBI" id="CHEBI:57692"/>
    </ligand>
</feature>
<evidence type="ECO:0000256" key="4">
    <source>
        <dbReference type="ARBA" id="ARBA00022827"/>
    </source>
</evidence>
<dbReference type="Gene3D" id="3.50.50.60">
    <property type="entry name" value="FAD/NAD(P)-binding domain"/>
    <property type="match status" value="1"/>
</dbReference>
<reference evidence="9 10" key="1">
    <citation type="journal article" date="2013" name="ISME J.">
        <title>Comparative genomics of pathogenic lineages of Vibrio nigripulchritudo identifies virulence-associated traits.</title>
        <authorList>
            <person name="Goudenege D."/>
            <person name="Labreuche Y."/>
            <person name="Krin E."/>
            <person name="Ansquer D."/>
            <person name="Mangenot S."/>
            <person name="Calteau A."/>
            <person name="Medigue C."/>
            <person name="Mazel D."/>
            <person name="Polz M.F."/>
            <person name="Le Roux F."/>
        </authorList>
    </citation>
    <scope>NUCLEOTIDE SEQUENCE [LARGE SCALE GENOMIC DNA]</scope>
    <source>
        <strain evidence="10">SnF1</strain>
    </source>
</reference>
<dbReference type="AlphaFoldDB" id="U4KI88"/>
<feature type="domain" description="Glucose-methanol-choline oxidoreductase N-terminal" evidence="7">
    <location>
        <begin position="83"/>
        <end position="106"/>
    </location>
</feature>
<dbReference type="InterPro" id="IPR007867">
    <property type="entry name" value="GMC_OxRtase_C"/>
</dbReference>
<dbReference type="Pfam" id="PF00732">
    <property type="entry name" value="GMC_oxred_N"/>
    <property type="match status" value="1"/>
</dbReference>
<keyword evidence="4 5" id="KW-0274">FAD</keyword>
<dbReference type="PROSITE" id="PS00623">
    <property type="entry name" value="GMC_OXRED_1"/>
    <property type="match status" value="1"/>
</dbReference>
<evidence type="ECO:0000256" key="1">
    <source>
        <dbReference type="ARBA" id="ARBA00001974"/>
    </source>
</evidence>
<accession>U4KI88</accession>
<evidence type="ECO:0000256" key="6">
    <source>
        <dbReference type="RuleBase" id="RU003968"/>
    </source>
</evidence>
<evidence type="ECO:0000313" key="9">
    <source>
        <dbReference type="EMBL" id="CCO60254.1"/>
    </source>
</evidence>
<dbReference type="OrthoDB" id="9785276at2"/>
<sequence>MKRSKGADYIVVGGGSAGCVIASRLLENSDATVVLLEAGRRDSHPLMPLPAGFSKLLPTKHLFHFKTEPQSFLDGRSRILPQGRVLGGGSSVNAMVYIRGQAQDFDDWADAGARGWAYKDVLPYFLRSENNERFVNQYHGSGGPLGVSDIRHIDPMTRAFVRAAQSAGHQYNFDFNGKSQEGVGFCQTTTKNVRRSSTSSAFLSTHINNPRLTVLTNCSVTKILTKGGAACGVEYAQNGDSKQVFASTEVILSAGAIQTPKILMHSGIGPQETLKKLGISTIQALSGVGQNFQDHLEVPVIAFCPPNKAHGYFGQDKGLKAIKNGLQYLMFKSGPVASNVVEGHCFVNSGTGSDRADLQMQFLPLVYLDLLDKPIIHKAGATINTCVTRPYSRGYIIPRSQDPLDFPIVQPNYLADERDQTATIAGINLAREIMAASPLREFVELESMPGLERHTNEQLMHFIQEYGKTVYHPAGTCKMGQENDESTVVTPDLKVKGIDKLRVADASVMPSLTSGNTNAPSIMIGEKASDLILGRAETPQ</sequence>
<name>U4KI88_9VIBR</name>
<dbReference type="EC" id="1.1.99.32" evidence="9"/>
<dbReference type="PATRIC" id="fig|1260221.3.peg.4111"/>
<feature type="binding site" evidence="5">
    <location>
        <begin position="93"/>
        <end position="96"/>
    </location>
    <ligand>
        <name>FAD</name>
        <dbReference type="ChEBI" id="CHEBI:57692"/>
    </ligand>
</feature>
<keyword evidence="3 6" id="KW-0285">Flavoprotein</keyword>
<comment type="cofactor">
    <cofactor evidence="1 5">
        <name>FAD</name>
        <dbReference type="ChEBI" id="CHEBI:57692"/>
    </cofactor>
</comment>
<evidence type="ECO:0000259" key="7">
    <source>
        <dbReference type="PROSITE" id="PS00623"/>
    </source>
</evidence>
<dbReference type="PANTHER" id="PTHR11552:SF147">
    <property type="entry name" value="CHOLINE DEHYDROGENASE, MITOCHONDRIAL"/>
    <property type="match status" value="1"/>
</dbReference>
<dbReference type="KEGG" id="vni:VIBNI_B0441"/>
<dbReference type="Pfam" id="PF05199">
    <property type="entry name" value="GMC_oxred_C"/>
    <property type="match status" value="1"/>
</dbReference>
<evidence type="ECO:0000256" key="2">
    <source>
        <dbReference type="ARBA" id="ARBA00010790"/>
    </source>
</evidence>
<dbReference type="RefSeq" id="WP_022560885.1">
    <property type="nucleotide sequence ID" value="NC_022543.1"/>
</dbReference>
<feature type="domain" description="Glucose-methanol-choline oxidoreductase N-terminal" evidence="8">
    <location>
        <begin position="255"/>
        <end position="269"/>
    </location>
</feature>
<keyword evidence="10" id="KW-1185">Reference proteome</keyword>
<keyword evidence="9" id="KW-0560">Oxidoreductase</keyword>
<dbReference type="STRING" id="28173.VIBNI_B0441"/>
<evidence type="ECO:0000256" key="5">
    <source>
        <dbReference type="PIRSR" id="PIRSR000137-2"/>
    </source>
</evidence>
<evidence type="ECO:0000313" key="10">
    <source>
        <dbReference type="Proteomes" id="UP000016895"/>
    </source>
</evidence>
<dbReference type="SUPFAM" id="SSF54373">
    <property type="entry name" value="FAD-linked reductases, C-terminal domain"/>
    <property type="match status" value="1"/>
</dbReference>
<protein>
    <submittedName>
        <fullName evidence="9">L-sorbose 1-dehydrogenase</fullName>
        <ecNumber evidence="9">1.1.99.32</ecNumber>
    </submittedName>
</protein>
<dbReference type="SUPFAM" id="SSF51905">
    <property type="entry name" value="FAD/NAD(P)-binding domain"/>
    <property type="match status" value="1"/>
</dbReference>